<keyword evidence="1" id="KW-0472">Membrane</keyword>
<organism evidence="2 3">
    <name type="scientific">Actibacterium mucosum KCTC 23349</name>
    <dbReference type="NCBI Taxonomy" id="1454373"/>
    <lineage>
        <taxon>Bacteria</taxon>
        <taxon>Pseudomonadati</taxon>
        <taxon>Pseudomonadota</taxon>
        <taxon>Alphaproteobacteria</taxon>
        <taxon>Rhodobacterales</taxon>
        <taxon>Roseobacteraceae</taxon>
        <taxon>Actibacterium</taxon>
    </lineage>
</organism>
<keyword evidence="2" id="KW-0548">Nucleotidyltransferase</keyword>
<proteinExistence type="predicted"/>
<gene>
    <name evidence="2" type="ORF">ACMU_18970</name>
</gene>
<dbReference type="AlphaFoldDB" id="A0A037ZFJ2"/>
<feature type="transmembrane region" description="Helical" evidence="1">
    <location>
        <begin position="248"/>
        <end position="271"/>
    </location>
</feature>
<feature type="transmembrane region" description="Helical" evidence="1">
    <location>
        <begin position="120"/>
        <end position="141"/>
    </location>
</feature>
<comment type="caution">
    <text evidence="2">The sequence shown here is derived from an EMBL/GenBank/DDBJ whole genome shotgun (WGS) entry which is preliminary data.</text>
</comment>
<protein>
    <submittedName>
        <fullName evidence="2">Phosphatidate cytidylyltransferase</fullName>
    </submittedName>
</protein>
<dbReference type="GO" id="GO:0005886">
    <property type="term" value="C:plasma membrane"/>
    <property type="evidence" value="ECO:0007669"/>
    <property type="project" value="TreeGrafter"/>
</dbReference>
<feature type="transmembrane region" description="Helical" evidence="1">
    <location>
        <begin position="51"/>
        <end position="76"/>
    </location>
</feature>
<keyword evidence="3" id="KW-1185">Reference proteome</keyword>
<dbReference type="Proteomes" id="UP000026249">
    <property type="component" value="Unassembled WGS sequence"/>
</dbReference>
<keyword evidence="1" id="KW-1133">Transmembrane helix</keyword>
<dbReference type="GO" id="GO:0009273">
    <property type="term" value="P:peptidoglycan-based cell wall biogenesis"/>
    <property type="evidence" value="ECO:0007669"/>
    <property type="project" value="TreeGrafter"/>
</dbReference>
<name>A0A037ZFJ2_9RHOB</name>
<dbReference type="EMBL" id="JFKE01000009">
    <property type="protein sequence ID" value="KAJ54306.1"/>
    <property type="molecule type" value="Genomic_DNA"/>
</dbReference>
<feature type="transmembrane region" description="Helical" evidence="1">
    <location>
        <begin position="153"/>
        <end position="171"/>
    </location>
</feature>
<reference evidence="2 3" key="1">
    <citation type="submission" date="2014-03" db="EMBL/GenBank/DDBJ databases">
        <title>Draft Genome Sequence of Actibacterium mucosum KCTC 23349, a Marine Alphaproteobacterium with Complex Ionic Requirements Isolated from Mediterranean Seawater at Malvarrosa Beach, Valencia, Spain.</title>
        <authorList>
            <person name="Arahal D.R."/>
            <person name="Shao Z."/>
            <person name="Lai Q."/>
            <person name="Pujalte M.J."/>
        </authorList>
    </citation>
    <scope>NUCLEOTIDE SEQUENCE [LARGE SCALE GENOMIC DNA]</scope>
    <source>
        <strain evidence="2 3">KCTC 23349</strain>
    </source>
</reference>
<feature type="transmembrane region" description="Helical" evidence="1">
    <location>
        <begin position="96"/>
        <end position="114"/>
    </location>
</feature>
<evidence type="ECO:0000313" key="2">
    <source>
        <dbReference type="EMBL" id="KAJ54306.1"/>
    </source>
</evidence>
<dbReference type="PANTHER" id="PTHR43535:SF1">
    <property type="entry name" value="PHOSPHATIDATE CYTIDYLYLTRANSFERASE"/>
    <property type="match status" value="1"/>
</dbReference>
<evidence type="ECO:0000313" key="3">
    <source>
        <dbReference type="Proteomes" id="UP000026249"/>
    </source>
</evidence>
<keyword evidence="2" id="KW-0808">Transferase</keyword>
<dbReference type="GO" id="GO:0016779">
    <property type="term" value="F:nucleotidyltransferase activity"/>
    <property type="evidence" value="ECO:0007669"/>
    <property type="project" value="UniProtKB-KW"/>
</dbReference>
<dbReference type="Pfam" id="PF01148">
    <property type="entry name" value="CTP_transf_1"/>
    <property type="match status" value="1"/>
</dbReference>
<sequence>MSAPMEFVFLLAGVLCVLIVASMVAFTLKSRLGPDKTDPVIENLVARVNAWWAMVALLSFAMLAGRAGAVILFALLSFAAMREFLTLTAKSRADHYALAAAFYVVLPFQYYLIWIDWYGLYSIFIPVYAFLFLPIIAALRGETENFLTRVSETQWGLMICVFAGSHVPALMDLNIPGYEGKSILLIAFLVAVVQGSDVLQYVFGKLMGRHKIAPVLSPSKTWEGFLGGVLTASLLGAGLWWMTPFTMWQAFLMALMIAVMGFFGGLVMSAIKRDKGVKDWGHLIAGHGGFIDRLDSVVFSAPIFFHVVRYFWAVT</sequence>
<dbReference type="RefSeq" id="WP_035261980.1">
    <property type="nucleotide sequence ID" value="NZ_JFKE01000009.1"/>
</dbReference>
<dbReference type="OrthoDB" id="9799199at2"/>
<dbReference type="PANTHER" id="PTHR43535">
    <property type="entry name" value="PHOSPHATIDATE CYTIDYLYLTRANSFERASE"/>
    <property type="match status" value="1"/>
</dbReference>
<keyword evidence="1" id="KW-0812">Transmembrane</keyword>
<evidence type="ECO:0000256" key="1">
    <source>
        <dbReference type="SAM" id="Phobius"/>
    </source>
</evidence>
<accession>A0A037ZFJ2</accession>
<feature type="transmembrane region" description="Helical" evidence="1">
    <location>
        <begin position="224"/>
        <end position="242"/>
    </location>
</feature>
<feature type="transmembrane region" description="Helical" evidence="1">
    <location>
        <begin position="183"/>
        <end position="203"/>
    </location>
</feature>
<dbReference type="STRING" id="1454373.ACMU_18970"/>